<dbReference type="EMBL" id="FLUP01000001">
    <property type="protein sequence ID" value="SBW01123.1"/>
    <property type="molecule type" value="Genomic_DNA"/>
</dbReference>
<feature type="domain" description="Aromatic amino acid beta-eliminating lyase/threonine aldolase" evidence="6">
    <location>
        <begin position="5"/>
        <end position="292"/>
    </location>
</feature>
<dbReference type="PIRSF" id="PIRSF017617">
    <property type="entry name" value="Thr_aldolase"/>
    <property type="match status" value="1"/>
</dbReference>
<proteinExistence type="inferred from homology"/>
<dbReference type="EC" id="4.1.2.49" evidence="7"/>
<keyword evidence="3" id="KW-0663">Pyridoxal phosphate</keyword>
<dbReference type="RefSeq" id="WP_227118455.1">
    <property type="nucleotide sequence ID" value="NZ_LT598928.1"/>
</dbReference>
<dbReference type="InterPro" id="IPR015422">
    <property type="entry name" value="PyrdxlP-dep_Trfase_small"/>
</dbReference>
<evidence type="ECO:0000256" key="4">
    <source>
        <dbReference type="ARBA" id="ARBA00023239"/>
    </source>
</evidence>
<organism evidence="7">
    <name type="scientific">uncultured Desulfovibrio sp</name>
    <dbReference type="NCBI Taxonomy" id="167968"/>
    <lineage>
        <taxon>Bacteria</taxon>
        <taxon>Pseudomonadati</taxon>
        <taxon>Thermodesulfobacteriota</taxon>
        <taxon>Desulfovibrionia</taxon>
        <taxon>Desulfovibrionales</taxon>
        <taxon>Desulfovibrionaceae</taxon>
        <taxon>Desulfovibrio</taxon>
        <taxon>environmental samples</taxon>
    </lineage>
</organism>
<protein>
    <submittedName>
        <fullName evidence="7">L-allo-threonine aldolase</fullName>
        <ecNumber evidence="7">4.1.2.49</ecNumber>
    </submittedName>
</protein>
<gene>
    <name evidence="7" type="primary">ltaA</name>
    <name evidence="7" type="ORF">KM92DES2_11448</name>
</gene>
<dbReference type="PANTHER" id="PTHR48097:SF9">
    <property type="entry name" value="L-THREONINE ALDOLASE"/>
    <property type="match status" value="1"/>
</dbReference>
<dbReference type="PANTHER" id="PTHR48097">
    <property type="entry name" value="L-THREONINE ALDOLASE-RELATED"/>
    <property type="match status" value="1"/>
</dbReference>
<dbReference type="AlphaFoldDB" id="A0A212JNV8"/>
<dbReference type="InterPro" id="IPR001597">
    <property type="entry name" value="ArAA_b-elim_lyase/Thr_aldolase"/>
</dbReference>
<reference evidence="7" key="1">
    <citation type="submission" date="2016-04" db="EMBL/GenBank/DDBJ databases">
        <authorList>
            <person name="Evans L.H."/>
            <person name="Alamgir A."/>
            <person name="Owens N."/>
            <person name="Weber N.D."/>
            <person name="Virtaneva K."/>
            <person name="Barbian K."/>
            <person name="Babar A."/>
            <person name="Rosenke K."/>
        </authorList>
    </citation>
    <scope>NUCLEOTIDE SEQUENCE</scope>
    <source>
        <strain evidence="7">92-2</strain>
    </source>
</reference>
<keyword evidence="4 7" id="KW-0456">Lyase</keyword>
<dbReference type="NCBIfam" id="NF041359">
    <property type="entry name" value="GntG_guanitoxin"/>
    <property type="match status" value="1"/>
</dbReference>
<name>A0A212JNV8_9BACT</name>
<evidence type="ECO:0000313" key="7">
    <source>
        <dbReference type="EMBL" id="SBW01123.1"/>
    </source>
</evidence>
<evidence type="ECO:0000256" key="5">
    <source>
        <dbReference type="PIRSR" id="PIRSR017617-1"/>
    </source>
</evidence>
<dbReference type="Pfam" id="PF01212">
    <property type="entry name" value="Beta_elim_lyase"/>
    <property type="match status" value="1"/>
</dbReference>
<dbReference type="InterPro" id="IPR023603">
    <property type="entry name" value="Low_specificity_L-TA-like"/>
</dbReference>
<dbReference type="Gene3D" id="3.90.1150.10">
    <property type="entry name" value="Aspartate Aminotransferase, domain 1"/>
    <property type="match status" value="1"/>
</dbReference>
<dbReference type="GO" id="GO:0006567">
    <property type="term" value="P:L-threonine catabolic process"/>
    <property type="evidence" value="ECO:0007669"/>
    <property type="project" value="TreeGrafter"/>
</dbReference>
<dbReference type="SUPFAM" id="SSF53383">
    <property type="entry name" value="PLP-dependent transferases"/>
    <property type="match status" value="1"/>
</dbReference>
<evidence type="ECO:0000256" key="3">
    <source>
        <dbReference type="ARBA" id="ARBA00022898"/>
    </source>
</evidence>
<evidence type="ECO:0000256" key="1">
    <source>
        <dbReference type="ARBA" id="ARBA00001933"/>
    </source>
</evidence>
<dbReference type="GO" id="GO:0005829">
    <property type="term" value="C:cytosol"/>
    <property type="evidence" value="ECO:0007669"/>
    <property type="project" value="TreeGrafter"/>
</dbReference>
<dbReference type="GO" id="GO:0006545">
    <property type="term" value="P:glycine biosynthetic process"/>
    <property type="evidence" value="ECO:0007669"/>
    <property type="project" value="TreeGrafter"/>
</dbReference>
<dbReference type="Gene3D" id="3.40.640.10">
    <property type="entry name" value="Type I PLP-dependent aspartate aminotransferase-like (Major domain)"/>
    <property type="match status" value="1"/>
</dbReference>
<evidence type="ECO:0000259" key="6">
    <source>
        <dbReference type="Pfam" id="PF01212"/>
    </source>
</evidence>
<dbReference type="InterPro" id="IPR015424">
    <property type="entry name" value="PyrdxlP-dep_Trfase"/>
</dbReference>
<feature type="modified residue" description="N6-(pyridoxal phosphate)lysine" evidence="5">
    <location>
        <position position="204"/>
    </location>
</feature>
<dbReference type="FunFam" id="3.40.640.10:FF:000030">
    <property type="entry name" value="Low-specificity L-threonine aldolase"/>
    <property type="match status" value="1"/>
</dbReference>
<dbReference type="InterPro" id="IPR015421">
    <property type="entry name" value="PyrdxlP-dep_Trfase_major"/>
</dbReference>
<sequence length="351" mass="37412">MPVVDLRSDTLTVPTEAMRAAMREAEVGDDGRVDAEGRGGDPTVNRLEDHAAELLGKEAALFCPSGTMANLVALATWCERGDAAALEPDLHVFRTEKSPFMEKFLGVQSVFYTRDAEGMPEVASFASACATPDVKLACVENSHNFGGGICVSLARQQALAVTARKAGIPVHMDGARLFNAAVALGVDAAHLAACADSVMFCLSKGLGAPFGSVLCGTREFIAKARQTRKLLGGGMRQAGIMAAAGLVALRTGIERLAEDHENARHLGAALAAYDEFVLTPVQSNIVMLDISASGRSSEWFEQQLAPLGLLAKGMGKDHLRLTTYSGVGRQDMARAIEAFERFMEENRALWK</sequence>
<dbReference type="GO" id="GO:0008732">
    <property type="term" value="F:L-allo-threonine aldolase activity"/>
    <property type="evidence" value="ECO:0007669"/>
    <property type="project" value="UniProtKB-EC"/>
</dbReference>
<accession>A0A212JNV8</accession>
<comment type="similarity">
    <text evidence="2">Belongs to the threonine aldolase family.</text>
</comment>
<evidence type="ECO:0000256" key="2">
    <source>
        <dbReference type="ARBA" id="ARBA00006966"/>
    </source>
</evidence>
<comment type="cofactor">
    <cofactor evidence="1">
        <name>pyridoxal 5'-phosphate</name>
        <dbReference type="ChEBI" id="CHEBI:597326"/>
    </cofactor>
</comment>